<evidence type="ECO:0000313" key="1">
    <source>
        <dbReference type="EMBL" id="GID77316.1"/>
    </source>
</evidence>
<name>A0ABQ3YBC8_9ACTN</name>
<gene>
    <name evidence="1" type="ORF">Ade02nite_59570</name>
</gene>
<accession>A0ABQ3YBC8</accession>
<proteinExistence type="predicted"/>
<reference evidence="1 2" key="1">
    <citation type="submission" date="2021-01" db="EMBL/GenBank/DDBJ databases">
        <title>Whole genome shotgun sequence of Actinoplanes deccanensis NBRC 13994.</title>
        <authorList>
            <person name="Komaki H."/>
            <person name="Tamura T."/>
        </authorList>
    </citation>
    <scope>NUCLEOTIDE SEQUENCE [LARGE SCALE GENOMIC DNA]</scope>
    <source>
        <strain evidence="1 2">NBRC 13994</strain>
    </source>
</reference>
<dbReference type="EMBL" id="BOMI01000117">
    <property type="protein sequence ID" value="GID77316.1"/>
    <property type="molecule type" value="Genomic_DNA"/>
</dbReference>
<organism evidence="1 2">
    <name type="scientific">Paractinoplanes deccanensis</name>
    <dbReference type="NCBI Taxonomy" id="113561"/>
    <lineage>
        <taxon>Bacteria</taxon>
        <taxon>Bacillati</taxon>
        <taxon>Actinomycetota</taxon>
        <taxon>Actinomycetes</taxon>
        <taxon>Micromonosporales</taxon>
        <taxon>Micromonosporaceae</taxon>
        <taxon>Paractinoplanes</taxon>
    </lineage>
</organism>
<dbReference type="RefSeq" id="WP_203771161.1">
    <property type="nucleotide sequence ID" value="NZ_BAAABO010000002.1"/>
</dbReference>
<sequence length="521" mass="54169">MTDHLAALVSSAGTGAYVPGRYDLWLRGGDRLVHLHEAHHAMLTSATAWGAALLVASQMPGWQPLFGRLLDRCRTTHEAFATYLGGGTAAALAAYPAYARLAQTLDRLLRPAGGAHRRALAVTAMARAAMQTPVLDVMIEAWPSPIGLGRLRRLDVPDERFALLLRSAGAVASAASSADVALRERFGPAALDADEAGDSSALDDAYDEAWAVWEDTVFAGLAGVLRAAGATVPPDGNAGHLPPAASLVARVAEVVPETRLAVAAAEEGDERLIGMVLQQARFWLGAASRPARFVTVGTDVGLDQVVEVAEANSRLAGRANLVVSARLSGRLPGAGQGGEASGPVVGVRTVADDGSGTADAVWFARLPSPADVEALATAWDGRGDLSCCVAVSCLGHPAWRTAWLPTLSAAGPIVWLIDVGVSALAGEFGGGRTVHGLHLDLSAAPAGITRAVVFKVEGVAGVWLAVADELGVELITEQVDDLSGVDLRMAGADWSPLLPVIRRVLIDLLSTEPYLDLRGRL</sequence>
<evidence type="ECO:0000313" key="2">
    <source>
        <dbReference type="Proteomes" id="UP000609879"/>
    </source>
</evidence>
<dbReference type="Proteomes" id="UP000609879">
    <property type="component" value="Unassembled WGS sequence"/>
</dbReference>
<keyword evidence="2" id="KW-1185">Reference proteome</keyword>
<comment type="caution">
    <text evidence="1">The sequence shown here is derived from an EMBL/GenBank/DDBJ whole genome shotgun (WGS) entry which is preliminary data.</text>
</comment>
<protein>
    <submittedName>
        <fullName evidence="1">Uncharacterized protein</fullName>
    </submittedName>
</protein>